<dbReference type="EMBL" id="CM009751">
    <property type="protein sequence ID" value="PUZ63960.1"/>
    <property type="molecule type" value="Genomic_DNA"/>
</dbReference>
<keyword evidence="3" id="KW-1185">Reference proteome</keyword>
<feature type="compositionally biased region" description="Pro residues" evidence="1">
    <location>
        <begin position="118"/>
        <end position="137"/>
    </location>
</feature>
<feature type="compositionally biased region" description="Pro residues" evidence="1">
    <location>
        <begin position="158"/>
        <end position="167"/>
    </location>
</feature>
<dbReference type="PANTHER" id="PTHR34461:SF2">
    <property type="entry name" value="EXPRESSED PROTEIN"/>
    <property type="match status" value="1"/>
</dbReference>
<dbReference type="Gramene" id="PUZ63960">
    <property type="protein sequence ID" value="PUZ63960"/>
    <property type="gene ID" value="GQ55_3G107700"/>
</dbReference>
<sequence length="370" mass="38210">MRLVGRLGPAFAFSTHNPNQTTANAPQRFQTQQLPITCLATAGPGHVRGVGSGKIEEITRLPSFTQVPVHSFPSFSSRFSPSRTIALGFSTAAAPLLPRRPRPRPPGAAARAPGGRAPAPPAPRPPTPAPPAPPAAAPPDARAARAPGRLPRPRRPRPPTPAPPAPPAGSRAPRRPRPPTPAPPAPPAGSRAPGPPPPAPPAAPAARAPGGRAPAPPAGSRAPGPPPPAPPDARAARAPGARPPSGRAPAPRPPAPAAPTADRPRPRPPTPGGPRPPAPSPSLVGKIRAASEDALEVEKTTRKWLSIMNKDCNRFCKILSLAKKNIVSHPEAPRKQRKISFADETGGMLCHVKVFKDGQTNLLSECQSDL</sequence>
<dbReference type="Proteomes" id="UP000244336">
    <property type="component" value="Chromosome 3"/>
</dbReference>
<dbReference type="PANTHER" id="PTHR34461">
    <property type="entry name" value="EXPRESSED PROTEIN"/>
    <property type="match status" value="1"/>
</dbReference>
<evidence type="ECO:0000313" key="3">
    <source>
        <dbReference type="Proteomes" id="UP000244336"/>
    </source>
</evidence>
<feature type="compositionally biased region" description="Pro residues" evidence="1">
    <location>
        <begin position="178"/>
        <end position="203"/>
    </location>
</feature>
<organism evidence="2 3">
    <name type="scientific">Panicum hallii var. hallii</name>
    <dbReference type="NCBI Taxonomy" id="1504633"/>
    <lineage>
        <taxon>Eukaryota</taxon>
        <taxon>Viridiplantae</taxon>
        <taxon>Streptophyta</taxon>
        <taxon>Embryophyta</taxon>
        <taxon>Tracheophyta</taxon>
        <taxon>Spermatophyta</taxon>
        <taxon>Magnoliopsida</taxon>
        <taxon>Liliopsida</taxon>
        <taxon>Poales</taxon>
        <taxon>Poaceae</taxon>
        <taxon>PACMAD clade</taxon>
        <taxon>Panicoideae</taxon>
        <taxon>Panicodae</taxon>
        <taxon>Paniceae</taxon>
        <taxon>Panicinae</taxon>
        <taxon>Panicum</taxon>
        <taxon>Panicum sect. Panicum</taxon>
    </lineage>
</organism>
<name>A0A2T7E804_9POAL</name>
<dbReference type="OrthoDB" id="775914at2759"/>
<reference evidence="2 3" key="1">
    <citation type="submission" date="2018-04" db="EMBL/GenBank/DDBJ databases">
        <title>WGS assembly of Panicum hallii var. hallii HAL2.</title>
        <authorList>
            <person name="Lovell J."/>
            <person name="Jenkins J."/>
            <person name="Lowry D."/>
            <person name="Mamidi S."/>
            <person name="Sreedasyam A."/>
            <person name="Weng X."/>
            <person name="Barry K."/>
            <person name="Bonette J."/>
            <person name="Campitelli B."/>
            <person name="Daum C."/>
            <person name="Gordon S."/>
            <person name="Gould B."/>
            <person name="Lipzen A."/>
            <person name="MacQueen A."/>
            <person name="Palacio-Mejia J."/>
            <person name="Plott C."/>
            <person name="Shakirov E."/>
            <person name="Shu S."/>
            <person name="Yoshinaga Y."/>
            <person name="Zane M."/>
            <person name="Rokhsar D."/>
            <person name="Grimwood J."/>
            <person name="Schmutz J."/>
            <person name="Juenger T."/>
        </authorList>
    </citation>
    <scope>NUCLEOTIDE SEQUENCE [LARGE SCALE GENOMIC DNA]</scope>
    <source>
        <strain evidence="3">cv. HAL2</strain>
    </source>
</reference>
<protein>
    <submittedName>
        <fullName evidence="2">Uncharacterized protein</fullName>
    </submittedName>
</protein>
<feature type="compositionally biased region" description="Low complexity" evidence="1">
    <location>
        <begin position="138"/>
        <end position="149"/>
    </location>
</feature>
<evidence type="ECO:0000313" key="2">
    <source>
        <dbReference type="EMBL" id="PUZ63960.1"/>
    </source>
</evidence>
<feature type="compositionally biased region" description="Pro residues" evidence="1">
    <location>
        <begin position="267"/>
        <end position="280"/>
    </location>
</feature>
<proteinExistence type="predicted"/>
<feature type="compositionally biased region" description="Low complexity" evidence="1">
    <location>
        <begin position="204"/>
        <end position="222"/>
    </location>
</feature>
<dbReference type="AlphaFoldDB" id="A0A2T7E804"/>
<feature type="compositionally biased region" description="Low complexity" evidence="1">
    <location>
        <begin position="232"/>
        <end position="249"/>
    </location>
</feature>
<gene>
    <name evidence="2" type="ORF">GQ55_3G107700</name>
</gene>
<feature type="compositionally biased region" description="Low complexity" evidence="1">
    <location>
        <begin position="107"/>
        <end position="117"/>
    </location>
</feature>
<feature type="region of interest" description="Disordered" evidence="1">
    <location>
        <begin position="94"/>
        <end position="284"/>
    </location>
</feature>
<evidence type="ECO:0000256" key="1">
    <source>
        <dbReference type="SAM" id="MobiDB-lite"/>
    </source>
</evidence>
<accession>A0A2T7E804</accession>